<accession>A0A022XFV5</accession>
<keyword evidence="2" id="KW-1185">Reference proteome</keyword>
<name>A0A022XFV5_TRISD</name>
<proteinExistence type="predicted"/>
<dbReference type="HOGENOM" id="CLU_1670651_0_0_1"/>
<gene>
    <name evidence="1" type="ORF">H105_08271</name>
</gene>
<dbReference type="Proteomes" id="UP000023623">
    <property type="component" value="Unassembled WGS sequence"/>
</dbReference>
<dbReference type="EMBL" id="KK208937">
    <property type="protein sequence ID" value="EZF69248.1"/>
    <property type="molecule type" value="Genomic_DNA"/>
</dbReference>
<evidence type="ECO:0000313" key="2">
    <source>
        <dbReference type="Proteomes" id="UP000023623"/>
    </source>
</evidence>
<reference evidence="1 2" key="1">
    <citation type="submission" date="2014-02" db="EMBL/GenBank/DDBJ databases">
        <title>The Genome Sequence of Trichophyton rubrum (morphotype soudanense) CBS 452.61.</title>
        <authorList>
            <consortium name="The Broad Institute Genomics Platform"/>
            <person name="Cuomo C.A."/>
            <person name="White T.C."/>
            <person name="Graser Y."/>
            <person name="Martinez-Rossi N."/>
            <person name="Heitman J."/>
            <person name="Young S.K."/>
            <person name="Zeng Q."/>
            <person name="Gargeya S."/>
            <person name="Abouelleil A."/>
            <person name="Alvarado L."/>
            <person name="Chapman S.B."/>
            <person name="Gainer-Dewar J."/>
            <person name="Goldberg J."/>
            <person name="Griggs A."/>
            <person name="Gujja S."/>
            <person name="Hansen M."/>
            <person name="Howarth C."/>
            <person name="Imamovic A."/>
            <person name="Larimer J."/>
            <person name="Martinez D."/>
            <person name="Murphy C."/>
            <person name="Pearson M.D."/>
            <person name="Persinoti G."/>
            <person name="Poon T."/>
            <person name="Priest M."/>
            <person name="Roberts A.D."/>
            <person name="Saif S."/>
            <person name="Shea T.D."/>
            <person name="Sykes S.N."/>
            <person name="Wortman J."/>
            <person name="Nusbaum C."/>
            <person name="Birren B."/>
        </authorList>
    </citation>
    <scope>NUCLEOTIDE SEQUENCE [LARGE SCALE GENOMIC DNA]</scope>
    <source>
        <strain evidence="1 2">CBS 452.61</strain>
    </source>
</reference>
<organism evidence="1 2">
    <name type="scientific">Trichophyton soudanense CBS 452.61</name>
    <dbReference type="NCBI Taxonomy" id="1215331"/>
    <lineage>
        <taxon>Eukaryota</taxon>
        <taxon>Fungi</taxon>
        <taxon>Dikarya</taxon>
        <taxon>Ascomycota</taxon>
        <taxon>Pezizomycotina</taxon>
        <taxon>Eurotiomycetes</taxon>
        <taxon>Eurotiomycetidae</taxon>
        <taxon>Onygenales</taxon>
        <taxon>Arthrodermataceae</taxon>
        <taxon>Trichophyton</taxon>
    </lineage>
</organism>
<protein>
    <submittedName>
        <fullName evidence="1">Uncharacterized protein</fullName>
    </submittedName>
</protein>
<dbReference type="AlphaFoldDB" id="A0A022XFV5"/>
<evidence type="ECO:0000313" key="1">
    <source>
        <dbReference type="EMBL" id="EZF69248.1"/>
    </source>
</evidence>
<sequence length="158" mass="17349">MPHRQPAYSAVGTYSIPTSQDGKQLGVYKCKVSHSSSNDVTQHRPMAGIRLSEANLSGQPITSEIAAGSVVRSSISKSKSSSQAQKTWNLLSFIYSVPLLQTGKKRVQPYSVTGQEIVGLMPKEGPVVRIIAIRPRARLEAHRLFSRETVYVPLKPYV</sequence>